<dbReference type="OrthoDB" id="9805025at2"/>
<sequence>MMKLLKDFFIVSYCSVTIYIVFFARRRRGLSERFLNVVPIKYKLVELAKLSPHFDKEWYNFYLNLFGNIALFVPFPLLIFLVIGVNESYKFIFISFFTSLLIEIMQYTFKVGVADIDDILLNTIGAIVGVALMRGIGRLNIHA</sequence>
<keyword evidence="4" id="KW-1185">Reference proteome</keyword>
<gene>
    <name evidence="3" type="ORF">BXP70_22255</name>
</gene>
<dbReference type="Pfam" id="PF04892">
    <property type="entry name" value="VanZ"/>
    <property type="match status" value="1"/>
</dbReference>
<reference evidence="3 4" key="1">
    <citation type="submission" date="2017-01" db="EMBL/GenBank/DDBJ databases">
        <title>A new Hymenobacter.</title>
        <authorList>
            <person name="Liang Y."/>
            <person name="Feng F."/>
        </authorList>
    </citation>
    <scope>NUCLEOTIDE SEQUENCE [LARGE SCALE GENOMIC DNA]</scope>
    <source>
        <strain evidence="3">MIMBbqt21</strain>
    </source>
</reference>
<dbReference type="InterPro" id="IPR006976">
    <property type="entry name" value="VanZ-like"/>
</dbReference>
<keyword evidence="1" id="KW-1133">Transmembrane helix</keyword>
<protein>
    <recommendedName>
        <fullName evidence="2">VanZ-like domain-containing protein</fullName>
    </recommendedName>
</protein>
<keyword evidence="1" id="KW-0812">Transmembrane</keyword>
<name>A0A243W813_9BACT</name>
<feature type="transmembrane region" description="Helical" evidence="1">
    <location>
        <begin position="61"/>
        <end position="84"/>
    </location>
</feature>
<evidence type="ECO:0000313" key="4">
    <source>
        <dbReference type="Proteomes" id="UP000194873"/>
    </source>
</evidence>
<comment type="caution">
    <text evidence="3">The sequence shown here is derived from an EMBL/GenBank/DDBJ whole genome shotgun (WGS) entry which is preliminary data.</text>
</comment>
<feature type="transmembrane region" description="Helical" evidence="1">
    <location>
        <begin position="91"/>
        <end position="107"/>
    </location>
</feature>
<dbReference type="InterPro" id="IPR053150">
    <property type="entry name" value="Teicoplanin_resist-assoc"/>
</dbReference>
<dbReference type="PANTHER" id="PTHR36834">
    <property type="entry name" value="MEMBRANE PROTEIN-RELATED"/>
    <property type="match status" value="1"/>
</dbReference>
<feature type="transmembrane region" description="Helical" evidence="1">
    <location>
        <begin position="7"/>
        <end position="24"/>
    </location>
</feature>
<feature type="transmembrane region" description="Helical" evidence="1">
    <location>
        <begin position="119"/>
        <end position="137"/>
    </location>
</feature>
<accession>A0A243W813</accession>
<evidence type="ECO:0000313" key="3">
    <source>
        <dbReference type="EMBL" id="OUJ71206.1"/>
    </source>
</evidence>
<proteinExistence type="predicted"/>
<feature type="domain" description="VanZ-like" evidence="2">
    <location>
        <begin position="11"/>
        <end position="134"/>
    </location>
</feature>
<keyword evidence="1" id="KW-0472">Membrane</keyword>
<evidence type="ECO:0000256" key="1">
    <source>
        <dbReference type="SAM" id="Phobius"/>
    </source>
</evidence>
<evidence type="ECO:0000259" key="2">
    <source>
        <dbReference type="Pfam" id="PF04892"/>
    </source>
</evidence>
<dbReference type="Proteomes" id="UP000194873">
    <property type="component" value="Unassembled WGS sequence"/>
</dbReference>
<dbReference type="AlphaFoldDB" id="A0A243W813"/>
<organism evidence="3 4">
    <name type="scientific">Hymenobacter crusticola</name>
    <dbReference type="NCBI Taxonomy" id="1770526"/>
    <lineage>
        <taxon>Bacteria</taxon>
        <taxon>Pseudomonadati</taxon>
        <taxon>Bacteroidota</taxon>
        <taxon>Cytophagia</taxon>
        <taxon>Cytophagales</taxon>
        <taxon>Hymenobacteraceae</taxon>
        <taxon>Hymenobacter</taxon>
    </lineage>
</organism>
<dbReference type="PANTHER" id="PTHR36834:SF2">
    <property type="entry name" value="MEMBRANE PROTEIN"/>
    <property type="match status" value="1"/>
</dbReference>
<dbReference type="EMBL" id="MTSE01000017">
    <property type="protein sequence ID" value="OUJ71206.1"/>
    <property type="molecule type" value="Genomic_DNA"/>
</dbReference>